<dbReference type="PANTHER" id="PTHR43617">
    <property type="entry name" value="L-AMINO ACID N-ACETYLTRANSFERASE"/>
    <property type="match status" value="1"/>
</dbReference>
<accession>A0ABW2NTZ9</accession>
<dbReference type="RefSeq" id="WP_379750376.1">
    <property type="nucleotide sequence ID" value="NZ_JBHTCP010000047.1"/>
</dbReference>
<dbReference type="InterPro" id="IPR000182">
    <property type="entry name" value="GNAT_dom"/>
</dbReference>
<dbReference type="Gene3D" id="3.40.630.30">
    <property type="match status" value="1"/>
</dbReference>
<evidence type="ECO:0000259" key="1">
    <source>
        <dbReference type="PROSITE" id="PS51186"/>
    </source>
</evidence>
<proteinExistence type="predicted"/>
<dbReference type="EMBL" id="JBHTCP010000047">
    <property type="protein sequence ID" value="MFC7372810.1"/>
    <property type="molecule type" value="Genomic_DNA"/>
</dbReference>
<dbReference type="Pfam" id="PF00583">
    <property type="entry name" value="Acetyltransf_1"/>
    <property type="match status" value="1"/>
</dbReference>
<dbReference type="InterPro" id="IPR050276">
    <property type="entry name" value="MshD_Acetyltransferase"/>
</dbReference>
<evidence type="ECO:0000313" key="3">
    <source>
        <dbReference type="Proteomes" id="UP001596549"/>
    </source>
</evidence>
<gene>
    <name evidence="2" type="ORF">ACFQPF_14170</name>
</gene>
<organism evidence="2 3">
    <name type="scientific">Fictibacillus iocasae</name>
    <dbReference type="NCBI Taxonomy" id="2715437"/>
    <lineage>
        <taxon>Bacteria</taxon>
        <taxon>Bacillati</taxon>
        <taxon>Bacillota</taxon>
        <taxon>Bacilli</taxon>
        <taxon>Bacillales</taxon>
        <taxon>Fictibacillaceae</taxon>
        <taxon>Fictibacillus</taxon>
    </lineage>
</organism>
<keyword evidence="2" id="KW-0808">Transferase</keyword>
<dbReference type="Proteomes" id="UP001596549">
    <property type="component" value="Unassembled WGS sequence"/>
</dbReference>
<dbReference type="PROSITE" id="PS51186">
    <property type="entry name" value="GNAT"/>
    <property type="match status" value="1"/>
</dbReference>
<dbReference type="SUPFAM" id="SSF55729">
    <property type="entry name" value="Acyl-CoA N-acyltransferases (Nat)"/>
    <property type="match status" value="1"/>
</dbReference>
<dbReference type="GO" id="GO:0016746">
    <property type="term" value="F:acyltransferase activity"/>
    <property type="evidence" value="ECO:0007669"/>
    <property type="project" value="UniProtKB-KW"/>
</dbReference>
<protein>
    <submittedName>
        <fullName evidence="2">GNAT family N-acetyltransferase</fullName>
        <ecNumber evidence="2">2.3.1.-</ecNumber>
    </submittedName>
</protein>
<feature type="domain" description="N-acetyltransferase" evidence="1">
    <location>
        <begin position="2"/>
        <end position="153"/>
    </location>
</feature>
<keyword evidence="3" id="KW-1185">Reference proteome</keyword>
<dbReference type="InterPro" id="IPR016181">
    <property type="entry name" value="Acyl_CoA_acyltransferase"/>
</dbReference>
<dbReference type="EC" id="2.3.1.-" evidence="2"/>
<dbReference type="CDD" id="cd04301">
    <property type="entry name" value="NAT_SF"/>
    <property type="match status" value="1"/>
</dbReference>
<reference evidence="3" key="1">
    <citation type="journal article" date="2019" name="Int. J. Syst. Evol. Microbiol.">
        <title>The Global Catalogue of Microorganisms (GCM) 10K type strain sequencing project: providing services to taxonomists for standard genome sequencing and annotation.</title>
        <authorList>
            <consortium name="The Broad Institute Genomics Platform"/>
            <consortium name="The Broad Institute Genome Sequencing Center for Infectious Disease"/>
            <person name="Wu L."/>
            <person name="Ma J."/>
        </authorList>
    </citation>
    <scope>NUCLEOTIDE SEQUENCE [LARGE SCALE GENOMIC DNA]</scope>
    <source>
        <strain evidence="3">NBRC 106396</strain>
    </source>
</reference>
<sequence length="304" mass="34118">MVTMKRFSELRFEEALSLWNEAFSQYYSDMTMDMDRFLQKISGEGLSLEHSVAAVHENKLVGFVLNGFREIDGKVYAWNGGTAILPECRGMKIGERLIAACLDIYKEKNADIAILEAISENTRAIRLYEKMGYETFEKLAFLKHEGEMTVPFPASRDFITIPGAPEQLESLPFHSKVTAWQTQLASIKDPRVALLQHNGENVGYAVYRHVYQNGSLAAILLYQCIVSPELGERQKEAAQTLLDTVFSPNSTSCRRITMNLPVSNTAVYESLLSSGFEMMVGQVHMKMGIKNRHVTAADSETALL</sequence>
<keyword evidence="2" id="KW-0012">Acyltransferase</keyword>
<comment type="caution">
    <text evidence="2">The sequence shown here is derived from an EMBL/GenBank/DDBJ whole genome shotgun (WGS) entry which is preliminary data.</text>
</comment>
<name>A0ABW2NTZ9_9BACL</name>
<evidence type="ECO:0000313" key="2">
    <source>
        <dbReference type="EMBL" id="MFC7372810.1"/>
    </source>
</evidence>
<dbReference type="PANTHER" id="PTHR43617:SF20">
    <property type="entry name" value="N-ALPHA-ACETYLTRANSFERASE RIMI"/>
    <property type="match status" value="1"/>
</dbReference>